<proteinExistence type="predicted"/>
<sequence length="206" mass="23331">MKIVGDHPRFKFHSRCRTLKVNHLCFADDLLMFCKGDKEVVHLMMDGFLLFSKTTGLAVNSAKSSIYCCGMNDQKVAEITTLTGFKHGLLPFRYLGVSVSSCKLKASDCDQMVDKMTTRIKLWSSKHLSFAGRAQLINSVLISICVYWSQMFLFPKAVLKRINAICRAFLWFGTFDCAKPDSVAWDQLCQPKTHGGLGFRNLLLWN</sequence>
<evidence type="ECO:0000313" key="2">
    <source>
        <dbReference type="Proteomes" id="UP000813463"/>
    </source>
</evidence>
<feature type="domain" description="Reverse transcriptase" evidence="1">
    <location>
        <begin position="15"/>
        <end position="98"/>
    </location>
</feature>
<gene>
    <name evidence="3" type="primary">LOC110790537</name>
</gene>
<dbReference type="KEGG" id="soe:110790537"/>
<dbReference type="Proteomes" id="UP000813463">
    <property type="component" value="Chromosome 4"/>
</dbReference>
<dbReference type="OrthoDB" id="1751077at2759"/>
<name>A0A9R0IKH2_SPIOL</name>
<reference evidence="3" key="2">
    <citation type="submission" date="2025-08" db="UniProtKB">
        <authorList>
            <consortium name="RefSeq"/>
        </authorList>
    </citation>
    <scope>IDENTIFICATION</scope>
    <source>
        <tissue evidence="3">Leaf</tissue>
    </source>
</reference>
<keyword evidence="2" id="KW-1185">Reference proteome</keyword>
<evidence type="ECO:0000259" key="1">
    <source>
        <dbReference type="Pfam" id="PF00078"/>
    </source>
</evidence>
<dbReference type="PANTHER" id="PTHR33116">
    <property type="entry name" value="REVERSE TRANSCRIPTASE ZINC-BINDING DOMAIN-CONTAINING PROTEIN-RELATED-RELATED"/>
    <property type="match status" value="1"/>
</dbReference>
<evidence type="ECO:0000313" key="3">
    <source>
        <dbReference type="RefSeq" id="XP_021851007.1"/>
    </source>
</evidence>
<organism evidence="2 3">
    <name type="scientific">Spinacia oleracea</name>
    <name type="common">Spinach</name>
    <dbReference type="NCBI Taxonomy" id="3562"/>
    <lineage>
        <taxon>Eukaryota</taxon>
        <taxon>Viridiplantae</taxon>
        <taxon>Streptophyta</taxon>
        <taxon>Embryophyta</taxon>
        <taxon>Tracheophyta</taxon>
        <taxon>Spermatophyta</taxon>
        <taxon>Magnoliopsida</taxon>
        <taxon>eudicotyledons</taxon>
        <taxon>Gunneridae</taxon>
        <taxon>Pentapetalae</taxon>
        <taxon>Caryophyllales</taxon>
        <taxon>Chenopodiaceae</taxon>
        <taxon>Chenopodioideae</taxon>
        <taxon>Anserineae</taxon>
        <taxon>Spinacia</taxon>
    </lineage>
</organism>
<dbReference type="AlphaFoldDB" id="A0A9R0IKH2"/>
<dbReference type="PANTHER" id="PTHR33116:SF84">
    <property type="entry name" value="RNA-DIRECTED DNA POLYMERASE"/>
    <property type="match status" value="1"/>
</dbReference>
<dbReference type="Pfam" id="PF00078">
    <property type="entry name" value="RVT_1"/>
    <property type="match status" value="1"/>
</dbReference>
<protein>
    <recommendedName>
        <fullName evidence="1">Reverse transcriptase domain-containing protein</fullName>
    </recommendedName>
</protein>
<dbReference type="GeneID" id="110790537"/>
<accession>A0A9R0IKH2</accession>
<dbReference type="InterPro" id="IPR000477">
    <property type="entry name" value="RT_dom"/>
</dbReference>
<reference evidence="2" key="1">
    <citation type="journal article" date="2021" name="Nat. Commun.">
        <title>Genomic analyses provide insights into spinach domestication and the genetic basis of agronomic traits.</title>
        <authorList>
            <person name="Cai X."/>
            <person name="Sun X."/>
            <person name="Xu C."/>
            <person name="Sun H."/>
            <person name="Wang X."/>
            <person name="Ge C."/>
            <person name="Zhang Z."/>
            <person name="Wang Q."/>
            <person name="Fei Z."/>
            <person name="Jiao C."/>
            <person name="Wang Q."/>
        </authorList>
    </citation>
    <scope>NUCLEOTIDE SEQUENCE [LARGE SCALE GENOMIC DNA]</scope>
    <source>
        <strain evidence="2">cv. Varoflay</strain>
    </source>
</reference>
<dbReference type="RefSeq" id="XP_021851007.1">
    <property type="nucleotide sequence ID" value="XM_021995315.1"/>
</dbReference>